<keyword evidence="3" id="KW-0067">ATP-binding</keyword>
<dbReference type="Proteomes" id="UP000422108">
    <property type="component" value="Chromosome"/>
</dbReference>
<keyword evidence="6" id="KW-1185">Reference proteome</keyword>
<evidence type="ECO:0000313" key="6">
    <source>
        <dbReference type="Proteomes" id="UP000422108"/>
    </source>
</evidence>
<dbReference type="GO" id="GO:0006281">
    <property type="term" value="P:DNA repair"/>
    <property type="evidence" value="ECO:0007669"/>
    <property type="project" value="TreeGrafter"/>
</dbReference>
<accession>A0A5K8A478</accession>
<dbReference type="InterPro" id="IPR050628">
    <property type="entry name" value="SNF2_RAD54_helicase_TF"/>
</dbReference>
<name>A0A5K8A478_9BACT</name>
<dbReference type="InterPro" id="IPR027417">
    <property type="entry name" value="P-loop_NTPase"/>
</dbReference>
<dbReference type="GO" id="GO:0016787">
    <property type="term" value="F:hydrolase activity"/>
    <property type="evidence" value="ECO:0007669"/>
    <property type="project" value="UniProtKB-KW"/>
</dbReference>
<dbReference type="RefSeq" id="WP_231716909.1">
    <property type="nucleotide sequence ID" value="NZ_AP021879.1"/>
</dbReference>
<sequence length="171" mass="18983">MTAYLGFFAEIVDELLAGGHKALVFSQFTGHLGIIREVVESKSIRYQYLDGSTPQKERQRRVASFQNGDGDLFLISLKAGGVGLNLTAADYVIHMDPWWNPAVEDQAADRAHRIGQTRPVTVYSLIARHTIEEKIVALHRAKRDLADSLLDGTDMSGKMNAEELMALIREG</sequence>
<evidence type="ECO:0000256" key="3">
    <source>
        <dbReference type="ARBA" id="ARBA00022840"/>
    </source>
</evidence>
<reference evidence="5 6" key="1">
    <citation type="submission" date="2019-11" db="EMBL/GenBank/DDBJ databases">
        <title>Comparative genomics of hydrocarbon-degrading Desulfosarcina strains.</title>
        <authorList>
            <person name="Watanabe M."/>
            <person name="Kojima H."/>
            <person name="Fukui M."/>
        </authorList>
    </citation>
    <scope>NUCLEOTIDE SEQUENCE [LARGE SCALE GENOMIC DNA]</scope>
    <source>
        <strain evidence="6">oXyS1</strain>
    </source>
</reference>
<organism evidence="5 6">
    <name type="scientific">Desulfosarcina ovata subsp. ovata</name>
    <dbReference type="NCBI Taxonomy" id="2752305"/>
    <lineage>
        <taxon>Bacteria</taxon>
        <taxon>Pseudomonadati</taxon>
        <taxon>Thermodesulfobacteriota</taxon>
        <taxon>Desulfobacteria</taxon>
        <taxon>Desulfobacterales</taxon>
        <taxon>Desulfosarcinaceae</taxon>
        <taxon>Desulfosarcina</taxon>
    </lineage>
</organism>
<evidence type="ECO:0000256" key="1">
    <source>
        <dbReference type="ARBA" id="ARBA00022741"/>
    </source>
</evidence>
<dbReference type="PANTHER" id="PTHR45626">
    <property type="entry name" value="TRANSCRIPTION TERMINATION FACTOR 2-RELATED"/>
    <property type="match status" value="1"/>
</dbReference>
<proteinExistence type="predicted"/>
<keyword evidence="2" id="KW-0378">Hydrolase</keyword>
<dbReference type="PROSITE" id="PS51194">
    <property type="entry name" value="HELICASE_CTER"/>
    <property type="match status" value="1"/>
</dbReference>
<evidence type="ECO:0000259" key="4">
    <source>
        <dbReference type="PROSITE" id="PS51194"/>
    </source>
</evidence>
<feature type="domain" description="Helicase C-terminal" evidence="4">
    <location>
        <begin position="10"/>
        <end position="161"/>
    </location>
</feature>
<dbReference type="SUPFAM" id="SSF52540">
    <property type="entry name" value="P-loop containing nucleoside triphosphate hydrolases"/>
    <property type="match status" value="1"/>
</dbReference>
<evidence type="ECO:0000313" key="5">
    <source>
        <dbReference type="EMBL" id="BBO87154.1"/>
    </source>
</evidence>
<dbReference type="EMBL" id="AP021879">
    <property type="protein sequence ID" value="BBO87154.1"/>
    <property type="molecule type" value="Genomic_DNA"/>
</dbReference>
<dbReference type="GO" id="GO:0008094">
    <property type="term" value="F:ATP-dependent activity, acting on DNA"/>
    <property type="evidence" value="ECO:0007669"/>
    <property type="project" value="TreeGrafter"/>
</dbReference>
<dbReference type="CDD" id="cd18793">
    <property type="entry name" value="SF2_C_SNF"/>
    <property type="match status" value="1"/>
</dbReference>
<dbReference type="SMART" id="SM00490">
    <property type="entry name" value="HELICc"/>
    <property type="match status" value="1"/>
</dbReference>
<gene>
    <name evidence="5" type="ORF">DSCOOX_03340</name>
</gene>
<dbReference type="AlphaFoldDB" id="A0A5K8A478"/>
<dbReference type="Gene3D" id="3.40.50.300">
    <property type="entry name" value="P-loop containing nucleotide triphosphate hydrolases"/>
    <property type="match status" value="1"/>
</dbReference>
<dbReference type="Pfam" id="PF00271">
    <property type="entry name" value="Helicase_C"/>
    <property type="match status" value="1"/>
</dbReference>
<dbReference type="GO" id="GO:0005524">
    <property type="term" value="F:ATP binding"/>
    <property type="evidence" value="ECO:0007669"/>
    <property type="project" value="UniProtKB-KW"/>
</dbReference>
<dbReference type="InterPro" id="IPR001650">
    <property type="entry name" value="Helicase_C-like"/>
</dbReference>
<dbReference type="InterPro" id="IPR049730">
    <property type="entry name" value="SNF2/RAD54-like_C"/>
</dbReference>
<evidence type="ECO:0000256" key="2">
    <source>
        <dbReference type="ARBA" id="ARBA00022801"/>
    </source>
</evidence>
<keyword evidence="1" id="KW-0547">Nucleotide-binding</keyword>
<protein>
    <recommendedName>
        <fullName evidence="4">Helicase C-terminal domain-containing protein</fullName>
    </recommendedName>
</protein>